<proteinExistence type="predicted"/>
<dbReference type="AlphaFoldDB" id="A0A8T0GYV7"/>
<organism evidence="1 2">
    <name type="scientific">Ceratodon purpureus</name>
    <name type="common">Fire moss</name>
    <name type="synonym">Dicranum purpureum</name>
    <dbReference type="NCBI Taxonomy" id="3225"/>
    <lineage>
        <taxon>Eukaryota</taxon>
        <taxon>Viridiplantae</taxon>
        <taxon>Streptophyta</taxon>
        <taxon>Embryophyta</taxon>
        <taxon>Bryophyta</taxon>
        <taxon>Bryophytina</taxon>
        <taxon>Bryopsida</taxon>
        <taxon>Dicranidae</taxon>
        <taxon>Pseudoditrichales</taxon>
        <taxon>Ditrichaceae</taxon>
        <taxon>Ceratodon</taxon>
    </lineage>
</organism>
<name>A0A8T0GYV7_CERPU</name>
<evidence type="ECO:0000313" key="1">
    <source>
        <dbReference type="EMBL" id="KAG0563635.1"/>
    </source>
</evidence>
<comment type="caution">
    <text evidence="1">The sequence shown here is derived from an EMBL/GenBank/DDBJ whole genome shotgun (WGS) entry which is preliminary data.</text>
</comment>
<gene>
    <name evidence="1" type="ORF">KC19_8G047200</name>
</gene>
<keyword evidence="2" id="KW-1185">Reference proteome</keyword>
<dbReference type="EMBL" id="CM026429">
    <property type="protein sequence ID" value="KAG0563635.1"/>
    <property type="molecule type" value="Genomic_DNA"/>
</dbReference>
<reference evidence="1" key="1">
    <citation type="submission" date="2020-06" db="EMBL/GenBank/DDBJ databases">
        <title>WGS assembly of Ceratodon purpureus strain R40.</title>
        <authorList>
            <person name="Carey S.B."/>
            <person name="Jenkins J."/>
            <person name="Shu S."/>
            <person name="Lovell J.T."/>
            <person name="Sreedasyam A."/>
            <person name="Maumus F."/>
            <person name="Tiley G.P."/>
            <person name="Fernandez-Pozo N."/>
            <person name="Barry K."/>
            <person name="Chen C."/>
            <person name="Wang M."/>
            <person name="Lipzen A."/>
            <person name="Daum C."/>
            <person name="Saski C.A."/>
            <person name="Payton A.C."/>
            <person name="Mcbreen J.C."/>
            <person name="Conrad R.E."/>
            <person name="Kollar L.M."/>
            <person name="Olsson S."/>
            <person name="Huttunen S."/>
            <person name="Landis J.B."/>
            <person name="Wickett N.J."/>
            <person name="Johnson M.G."/>
            <person name="Rensing S.A."/>
            <person name="Grimwood J."/>
            <person name="Schmutz J."/>
            <person name="Mcdaniel S.F."/>
        </authorList>
    </citation>
    <scope>NUCLEOTIDE SEQUENCE</scope>
    <source>
        <strain evidence="1">R40</strain>
    </source>
</reference>
<accession>A0A8T0GYV7</accession>
<evidence type="ECO:0000313" key="2">
    <source>
        <dbReference type="Proteomes" id="UP000822688"/>
    </source>
</evidence>
<protein>
    <submittedName>
        <fullName evidence="1">Uncharacterized protein</fullName>
    </submittedName>
</protein>
<dbReference type="Proteomes" id="UP000822688">
    <property type="component" value="Chromosome 8"/>
</dbReference>
<sequence>MVSLLGGFDMLLLIPLPIESGSFLMDLLMRYGLRI</sequence>